<organism evidence="1">
    <name type="scientific">viral metagenome</name>
    <dbReference type="NCBI Taxonomy" id="1070528"/>
    <lineage>
        <taxon>unclassified sequences</taxon>
        <taxon>metagenomes</taxon>
        <taxon>organismal metagenomes</taxon>
    </lineage>
</organism>
<reference evidence="1" key="1">
    <citation type="submission" date="2020-03" db="EMBL/GenBank/DDBJ databases">
        <title>The deep terrestrial virosphere.</title>
        <authorList>
            <person name="Holmfeldt K."/>
            <person name="Nilsson E."/>
            <person name="Simone D."/>
            <person name="Lopez-Fernandez M."/>
            <person name="Wu X."/>
            <person name="de Brujin I."/>
            <person name="Lundin D."/>
            <person name="Andersson A."/>
            <person name="Bertilsson S."/>
            <person name="Dopson M."/>
        </authorList>
    </citation>
    <scope>NUCLEOTIDE SEQUENCE</scope>
    <source>
        <strain evidence="1">MM415A01531</strain>
    </source>
</reference>
<evidence type="ECO:0000313" key="1">
    <source>
        <dbReference type="EMBL" id="QJA76329.1"/>
    </source>
</evidence>
<proteinExistence type="predicted"/>
<accession>A0A6M3K2D4</accession>
<sequence length="84" mass="9829">MLADDMMGEVLFYTETDTEEKWIKHVSVWTNNERIEYPKVAHSVIEGDMYCVILPLDENDAVKMDRWPIKQIVKVTETLKKVGN</sequence>
<dbReference type="EMBL" id="MT142218">
    <property type="protein sequence ID" value="QJA76329.1"/>
    <property type="molecule type" value="Genomic_DNA"/>
</dbReference>
<gene>
    <name evidence="1" type="ORF">MM415A01531_0008</name>
</gene>
<protein>
    <submittedName>
        <fullName evidence="1">Uncharacterized protein</fullName>
    </submittedName>
</protein>
<name>A0A6M3K2D4_9ZZZZ</name>
<dbReference type="AlphaFoldDB" id="A0A6M3K2D4"/>